<protein>
    <submittedName>
        <fullName evidence="1">Uncharacterized protein</fullName>
    </submittedName>
</protein>
<comment type="caution">
    <text evidence="1">The sequence shown here is derived from an EMBL/GenBank/DDBJ whole genome shotgun (WGS) entry which is preliminary data.</text>
</comment>
<dbReference type="EMBL" id="CM056742">
    <property type="protein sequence ID" value="KAJ8681365.1"/>
    <property type="molecule type" value="Genomic_DNA"/>
</dbReference>
<keyword evidence="2" id="KW-1185">Reference proteome</keyword>
<organism evidence="1 2">
    <name type="scientific">Eretmocerus hayati</name>
    <dbReference type="NCBI Taxonomy" id="131215"/>
    <lineage>
        <taxon>Eukaryota</taxon>
        <taxon>Metazoa</taxon>
        <taxon>Ecdysozoa</taxon>
        <taxon>Arthropoda</taxon>
        <taxon>Hexapoda</taxon>
        <taxon>Insecta</taxon>
        <taxon>Pterygota</taxon>
        <taxon>Neoptera</taxon>
        <taxon>Endopterygota</taxon>
        <taxon>Hymenoptera</taxon>
        <taxon>Apocrita</taxon>
        <taxon>Proctotrupomorpha</taxon>
        <taxon>Chalcidoidea</taxon>
        <taxon>Aphelinidae</taxon>
        <taxon>Aphelininae</taxon>
        <taxon>Eretmocerus</taxon>
    </lineage>
</organism>
<evidence type="ECO:0000313" key="1">
    <source>
        <dbReference type="EMBL" id="KAJ8681365.1"/>
    </source>
</evidence>
<gene>
    <name evidence="1" type="ORF">QAD02_017152</name>
</gene>
<proteinExistence type="predicted"/>
<name>A0ACC2PD67_9HYME</name>
<dbReference type="Proteomes" id="UP001239111">
    <property type="component" value="Chromosome 2"/>
</dbReference>
<sequence>MVSIQNRFSIRPEGHFGGHSRLAWPQRANSLTPKRSRRSRKAIRVISRASLSLRVCRKTVVVARWGYSYNRPNVAHRFHAAQAVVASTYIFNRALVCDEVVEGESRTKFYPMKNNSAVSSLSWCWPGGVKSFINFVPWHYACIRGLFEWHRYYAVGRSSGFVSGSDLQKFSDREQ</sequence>
<reference evidence="1" key="1">
    <citation type="submission" date="2023-04" db="EMBL/GenBank/DDBJ databases">
        <title>A chromosome-level genome assembly of the parasitoid wasp Eretmocerus hayati.</title>
        <authorList>
            <person name="Zhong Y."/>
            <person name="Liu S."/>
            <person name="Liu Y."/>
        </authorList>
    </citation>
    <scope>NUCLEOTIDE SEQUENCE</scope>
    <source>
        <strain evidence="1">ZJU_SS_LIU_2023</strain>
    </source>
</reference>
<evidence type="ECO:0000313" key="2">
    <source>
        <dbReference type="Proteomes" id="UP001239111"/>
    </source>
</evidence>
<accession>A0ACC2PD67</accession>